<keyword evidence="7" id="KW-0418">Kinase</keyword>
<dbReference type="InterPro" id="IPR003594">
    <property type="entry name" value="HATPase_dom"/>
</dbReference>
<dbReference type="PRINTS" id="PR00344">
    <property type="entry name" value="BCTRLSENSOR"/>
</dbReference>
<dbReference type="InterPro" id="IPR004358">
    <property type="entry name" value="Sig_transdc_His_kin-like_C"/>
</dbReference>
<comment type="catalytic activity">
    <reaction evidence="1">
        <text>ATP + protein L-histidine = ADP + protein N-phospho-L-histidine.</text>
        <dbReference type="EC" id="2.7.13.3"/>
    </reaction>
</comment>
<dbReference type="InterPro" id="IPR003660">
    <property type="entry name" value="HAMP_dom"/>
</dbReference>
<dbReference type="Gene3D" id="1.10.287.130">
    <property type="match status" value="1"/>
</dbReference>
<keyword evidence="6 11" id="KW-0812">Transmembrane</keyword>
<dbReference type="SUPFAM" id="SSF55874">
    <property type="entry name" value="ATPase domain of HSP90 chaperone/DNA topoisomerase II/histidine kinase"/>
    <property type="match status" value="1"/>
</dbReference>
<dbReference type="GO" id="GO:0000155">
    <property type="term" value="F:phosphorelay sensor kinase activity"/>
    <property type="evidence" value="ECO:0007669"/>
    <property type="project" value="InterPro"/>
</dbReference>
<dbReference type="CDD" id="cd00075">
    <property type="entry name" value="HATPase"/>
    <property type="match status" value="1"/>
</dbReference>
<keyword evidence="4" id="KW-0597">Phosphoprotein</keyword>
<dbReference type="InterPro" id="IPR036890">
    <property type="entry name" value="HATPase_C_sf"/>
</dbReference>
<dbReference type="Pfam" id="PF02518">
    <property type="entry name" value="HATPase_c"/>
    <property type="match status" value="1"/>
</dbReference>
<comment type="subcellular location">
    <subcellularLocation>
        <location evidence="2">Membrane</location>
        <topology evidence="2">Multi-pass membrane protein</topology>
    </subcellularLocation>
</comment>
<dbReference type="SMART" id="SM00387">
    <property type="entry name" value="HATPase_c"/>
    <property type="match status" value="1"/>
</dbReference>
<dbReference type="EMBL" id="LVVY01000099">
    <property type="protein sequence ID" value="OAM76095.1"/>
    <property type="molecule type" value="Genomic_DNA"/>
</dbReference>
<reference evidence="14 15" key="1">
    <citation type="submission" date="2016-03" db="EMBL/GenBank/DDBJ databases">
        <title>Genome sequencing of Devosia sp. S37.</title>
        <authorList>
            <person name="Mohd Nor M."/>
        </authorList>
    </citation>
    <scope>NUCLEOTIDE SEQUENCE [LARGE SCALE GENOMIC DNA]</scope>
    <source>
        <strain evidence="14 15">S37</strain>
    </source>
</reference>
<evidence type="ECO:0000256" key="2">
    <source>
        <dbReference type="ARBA" id="ARBA00004141"/>
    </source>
</evidence>
<evidence type="ECO:0000256" key="10">
    <source>
        <dbReference type="ARBA" id="ARBA00023136"/>
    </source>
</evidence>
<protein>
    <recommendedName>
        <fullName evidence="3">histidine kinase</fullName>
        <ecNumber evidence="3">2.7.13.3</ecNumber>
    </recommendedName>
</protein>
<evidence type="ECO:0000256" key="1">
    <source>
        <dbReference type="ARBA" id="ARBA00000085"/>
    </source>
</evidence>
<dbReference type="PROSITE" id="PS50109">
    <property type="entry name" value="HIS_KIN"/>
    <property type="match status" value="1"/>
</dbReference>
<evidence type="ECO:0000256" key="4">
    <source>
        <dbReference type="ARBA" id="ARBA00022553"/>
    </source>
</evidence>
<keyword evidence="15" id="KW-1185">Reference proteome</keyword>
<evidence type="ECO:0000256" key="7">
    <source>
        <dbReference type="ARBA" id="ARBA00022777"/>
    </source>
</evidence>
<dbReference type="OrthoDB" id="9809329at2"/>
<accession>A0A178HVS6</accession>
<dbReference type="SUPFAM" id="SSF47384">
    <property type="entry name" value="Homodimeric domain of signal transducing histidine kinase"/>
    <property type="match status" value="1"/>
</dbReference>
<dbReference type="CDD" id="cd00082">
    <property type="entry name" value="HisKA"/>
    <property type="match status" value="1"/>
</dbReference>
<dbReference type="InterPro" id="IPR003661">
    <property type="entry name" value="HisK_dim/P_dom"/>
</dbReference>
<organism evidence="14 15">
    <name type="scientific">Devosia elaeis</name>
    <dbReference type="NCBI Taxonomy" id="1770058"/>
    <lineage>
        <taxon>Bacteria</taxon>
        <taxon>Pseudomonadati</taxon>
        <taxon>Pseudomonadota</taxon>
        <taxon>Alphaproteobacteria</taxon>
        <taxon>Hyphomicrobiales</taxon>
        <taxon>Devosiaceae</taxon>
        <taxon>Devosia</taxon>
    </lineage>
</organism>
<evidence type="ECO:0000313" key="15">
    <source>
        <dbReference type="Proteomes" id="UP000078389"/>
    </source>
</evidence>
<evidence type="ECO:0000256" key="9">
    <source>
        <dbReference type="ARBA" id="ARBA00023012"/>
    </source>
</evidence>
<dbReference type="Pfam" id="PF00512">
    <property type="entry name" value="HisKA"/>
    <property type="match status" value="1"/>
</dbReference>
<dbReference type="SMART" id="SM00388">
    <property type="entry name" value="HisKA"/>
    <property type="match status" value="1"/>
</dbReference>
<dbReference type="PANTHER" id="PTHR45436">
    <property type="entry name" value="SENSOR HISTIDINE KINASE YKOH"/>
    <property type="match status" value="1"/>
</dbReference>
<keyword evidence="9" id="KW-0902">Two-component regulatory system</keyword>
<feature type="transmembrane region" description="Helical" evidence="11">
    <location>
        <begin position="166"/>
        <end position="186"/>
    </location>
</feature>
<dbReference type="InterPro" id="IPR036097">
    <property type="entry name" value="HisK_dim/P_sf"/>
</dbReference>
<feature type="domain" description="HAMP" evidence="13">
    <location>
        <begin position="187"/>
        <end position="240"/>
    </location>
</feature>
<dbReference type="Gene3D" id="3.30.565.10">
    <property type="entry name" value="Histidine kinase-like ATPase, C-terminal domain"/>
    <property type="match status" value="1"/>
</dbReference>
<comment type="caution">
    <text evidence="14">The sequence shown here is derived from an EMBL/GenBank/DDBJ whole genome shotgun (WGS) entry which is preliminary data.</text>
</comment>
<name>A0A178HVS6_9HYPH</name>
<evidence type="ECO:0000259" key="13">
    <source>
        <dbReference type="PROSITE" id="PS50885"/>
    </source>
</evidence>
<keyword evidence="10 11" id="KW-0472">Membrane</keyword>
<dbReference type="AlphaFoldDB" id="A0A178HVS6"/>
<evidence type="ECO:0000256" key="5">
    <source>
        <dbReference type="ARBA" id="ARBA00022679"/>
    </source>
</evidence>
<evidence type="ECO:0000313" key="14">
    <source>
        <dbReference type="EMBL" id="OAM76095.1"/>
    </source>
</evidence>
<dbReference type="InterPro" id="IPR050428">
    <property type="entry name" value="TCS_sensor_his_kinase"/>
</dbReference>
<evidence type="ECO:0000256" key="6">
    <source>
        <dbReference type="ARBA" id="ARBA00022692"/>
    </source>
</evidence>
<keyword evidence="5" id="KW-0808">Transferase</keyword>
<evidence type="ECO:0000259" key="12">
    <source>
        <dbReference type="PROSITE" id="PS50109"/>
    </source>
</evidence>
<keyword evidence="8 11" id="KW-1133">Transmembrane helix</keyword>
<dbReference type="GO" id="GO:0005886">
    <property type="term" value="C:plasma membrane"/>
    <property type="evidence" value="ECO:0007669"/>
    <property type="project" value="TreeGrafter"/>
</dbReference>
<dbReference type="InterPro" id="IPR005467">
    <property type="entry name" value="His_kinase_dom"/>
</dbReference>
<dbReference type="PROSITE" id="PS50885">
    <property type="entry name" value="HAMP"/>
    <property type="match status" value="1"/>
</dbReference>
<dbReference type="Proteomes" id="UP000078389">
    <property type="component" value="Unassembled WGS sequence"/>
</dbReference>
<dbReference type="RefSeq" id="WP_067457720.1">
    <property type="nucleotide sequence ID" value="NZ_LVVY01000099.1"/>
</dbReference>
<feature type="domain" description="Histidine kinase" evidence="12">
    <location>
        <begin position="248"/>
        <end position="448"/>
    </location>
</feature>
<dbReference type="STRING" id="1770058.A3840_13535"/>
<evidence type="ECO:0000256" key="3">
    <source>
        <dbReference type="ARBA" id="ARBA00012438"/>
    </source>
</evidence>
<gene>
    <name evidence="14" type="ORF">A3840_13535</name>
</gene>
<dbReference type="PANTHER" id="PTHR45436:SF15">
    <property type="entry name" value="SENSOR HISTIDINE KINASE CUSS"/>
    <property type="match status" value="1"/>
</dbReference>
<proteinExistence type="predicted"/>
<sequence length="448" mass="48228">MKPWNSPSLRARLTWRMVAMQATVLIAFTSLAAIPVTALIRDEQGLDDVFIEHIAESIQRNAAGGLDLVLDEGFKAKAAEYPSFWFYATDINGNSVQMGNIPENVEELLDDLPRINSANIADIGQPEQSNALVRRGESDAGTLWIITGGGPKIGFKTFFTSFGDPVFLSLLSFLTLGSFLVIPMVVTRQLSGLDHVAAEADKIDVDQRGVRLSSAHVPEELHSLVAAVNAALQRLDDGMERRQRFLADAAHELRTPIAILQTRIELLPDDSERSRLMLDVARLANLANQLLDLQRLDADLTVFVPVNLVDLAAQVTSDMAPLAITAGGEISFDAEVDDVTVTGDAVSLSRAIVNLIQNAIVHGGDKAAVRVAVGRDGSLSVADSGPGIAAEHRESIFEPFNRVRPLDHGAGLGLNLVRDIVTRHHGKITVEDAPGGGALFEISLPLVL</sequence>
<evidence type="ECO:0000256" key="8">
    <source>
        <dbReference type="ARBA" id="ARBA00022989"/>
    </source>
</evidence>
<dbReference type="EC" id="2.7.13.3" evidence="3"/>
<evidence type="ECO:0000256" key="11">
    <source>
        <dbReference type="SAM" id="Phobius"/>
    </source>
</evidence>